<dbReference type="SMART" id="SM00900">
    <property type="entry name" value="FMN_bind"/>
    <property type="match status" value="2"/>
</dbReference>
<keyword evidence="6" id="KW-0812">Transmembrane</keyword>
<feature type="domain" description="FMN-binding" evidence="7">
    <location>
        <begin position="89"/>
        <end position="170"/>
    </location>
</feature>
<comment type="similarity">
    <text evidence="6">Belongs to the RnfG family.</text>
</comment>
<keyword evidence="5 6" id="KW-0249">Electron transport</keyword>
<evidence type="ECO:0000256" key="2">
    <source>
        <dbReference type="ARBA" id="ARBA00022553"/>
    </source>
</evidence>
<keyword evidence="1 6" id="KW-0813">Transport</keyword>
<feature type="modified residue" description="FMN phosphoryl threonine" evidence="6">
    <location>
        <position position="153"/>
    </location>
</feature>
<accession>A0ABV1GEU3</accession>
<comment type="caution">
    <text evidence="8">The sequence shown here is derived from an EMBL/GenBank/DDBJ whole genome shotgun (WGS) entry which is preliminary data.</text>
</comment>
<keyword evidence="6" id="KW-1003">Cell membrane</keyword>
<evidence type="ECO:0000256" key="1">
    <source>
        <dbReference type="ARBA" id="ARBA00022448"/>
    </source>
</evidence>
<evidence type="ECO:0000259" key="7">
    <source>
        <dbReference type="SMART" id="SM00900"/>
    </source>
</evidence>
<keyword evidence="9" id="KW-1185">Reference proteome</keyword>
<dbReference type="HAMAP" id="MF_00479">
    <property type="entry name" value="RsxG_RnfG"/>
    <property type="match status" value="1"/>
</dbReference>
<evidence type="ECO:0000256" key="4">
    <source>
        <dbReference type="ARBA" id="ARBA00022643"/>
    </source>
</evidence>
<evidence type="ECO:0000313" key="8">
    <source>
        <dbReference type="EMBL" id="MEQ2520339.1"/>
    </source>
</evidence>
<comment type="subcellular location">
    <subcellularLocation>
        <location evidence="6">Cell membrane</location>
        <topology evidence="6">Single-pass membrane protein</topology>
    </subcellularLocation>
</comment>
<comment type="subunit">
    <text evidence="6">The complex is composed of six subunits: RnfA, RnfB, RnfC, RnfD, RnfE and RnfG.</text>
</comment>
<keyword evidence="6" id="KW-1278">Translocase</keyword>
<keyword evidence="6" id="KW-0472">Membrane</keyword>
<gene>
    <name evidence="6" type="primary">rnfG</name>
    <name evidence="8" type="ORF">WMO24_07840</name>
</gene>
<dbReference type="InterPro" id="IPR007329">
    <property type="entry name" value="FMN-bd"/>
</dbReference>
<dbReference type="InterPro" id="IPR010209">
    <property type="entry name" value="Ion_transpt_RnfG/RsxG"/>
</dbReference>
<keyword evidence="4 6" id="KW-0288">FMN</keyword>
<dbReference type="EMBL" id="JBBMFA010000085">
    <property type="protein sequence ID" value="MEQ2520339.1"/>
    <property type="molecule type" value="Genomic_DNA"/>
</dbReference>
<protein>
    <recommendedName>
        <fullName evidence="6">Ion-translocating oxidoreductase complex subunit G</fullName>
        <ecNumber evidence="6">7.-.-.-</ecNumber>
    </recommendedName>
    <alternativeName>
        <fullName evidence="6">Rnf electron transport complex subunit G</fullName>
    </alternativeName>
</protein>
<keyword evidence="2 6" id="KW-0597">Phosphoprotein</keyword>
<name>A0ABV1GEU3_9FIRM</name>
<feature type="domain" description="FMN-binding" evidence="7">
    <location>
        <begin position="228"/>
        <end position="306"/>
    </location>
</feature>
<keyword evidence="6" id="KW-1133">Transmembrane helix</keyword>
<keyword evidence="3 6" id="KW-0285">Flavoprotein</keyword>
<dbReference type="NCBIfam" id="TIGR01947">
    <property type="entry name" value="rnfG"/>
    <property type="match status" value="1"/>
</dbReference>
<evidence type="ECO:0000256" key="5">
    <source>
        <dbReference type="ARBA" id="ARBA00022982"/>
    </source>
</evidence>
<dbReference type="Pfam" id="PF04205">
    <property type="entry name" value="FMN_bind"/>
    <property type="match status" value="2"/>
</dbReference>
<dbReference type="Proteomes" id="UP001477672">
    <property type="component" value="Unassembled WGS sequence"/>
</dbReference>
<dbReference type="EC" id="7.-.-.-" evidence="6"/>
<sequence>MKNVWNDFVKPIVVLGVICLVASALLAGTNGLTAPIIQANTERTANANRTELLPEADTFTKVECTVEGVTEAYKADNGAGYVITAASKGYGGDVPVMVAFNSEGTITAVKFLDNDETPGLGQKVKNEDFSGQFAGREAQEMTLEDIDAISGATISSRAAVNGINSAIEAYNVLSGNSEGKTELTADEIRAAVLPDAGELTPVELDAPGVTEAYKGSNYGYLIYVEGAGYHDKPMYAAVGFDDDGVITGLWTDGMGEGEPVREAFTGLGLADQLIGKTDASEFDGVAGATMSSDLMRKTIQMAVDAFQLVKEA</sequence>
<proteinExistence type="inferred from homology"/>
<reference evidence="8 9" key="1">
    <citation type="submission" date="2024-03" db="EMBL/GenBank/DDBJ databases">
        <title>Human intestinal bacterial collection.</title>
        <authorList>
            <person name="Pauvert C."/>
            <person name="Hitch T.C.A."/>
            <person name="Clavel T."/>
        </authorList>
    </citation>
    <scope>NUCLEOTIDE SEQUENCE [LARGE SCALE GENOMIC DNA]</scope>
    <source>
        <strain evidence="8 9">CLA-JM-H11</strain>
    </source>
</reference>
<dbReference type="PANTHER" id="PTHR36118">
    <property type="entry name" value="ION-TRANSLOCATING OXIDOREDUCTASE COMPLEX SUBUNIT G"/>
    <property type="match status" value="1"/>
</dbReference>
<comment type="function">
    <text evidence="6">Part of a membrane-bound complex that couples electron transfer with translocation of ions across the membrane.</text>
</comment>
<evidence type="ECO:0000256" key="3">
    <source>
        <dbReference type="ARBA" id="ARBA00022630"/>
    </source>
</evidence>
<organism evidence="8 9">
    <name type="scientific">Ruthenibacterium intestinale</name>
    <dbReference type="NCBI Taxonomy" id="3133163"/>
    <lineage>
        <taxon>Bacteria</taxon>
        <taxon>Bacillati</taxon>
        <taxon>Bacillota</taxon>
        <taxon>Clostridia</taxon>
        <taxon>Eubacteriales</taxon>
        <taxon>Oscillospiraceae</taxon>
        <taxon>Ruthenibacterium</taxon>
    </lineage>
</organism>
<evidence type="ECO:0000256" key="6">
    <source>
        <dbReference type="HAMAP-Rule" id="MF_00479"/>
    </source>
</evidence>
<evidence type="ECO:0000313" key="9">
    <source>
        <dbReference type="Proteomes" id="UP001477672"/>
    </source>
</evidence>
<comment type="cofactor">
    <cofactor evidence="6">
        <name>FMN</name>
        <dbReference type="ChEBI" id="CHEBI:58210"/>
    </cofactor>
</comment>
<dbReference type="RefSeq" id="WP_349215835.1">
    <property type="nucleotide sequence ID" value="NZ_JBBMFA010000085.1"/>
</dbReference>
<dbReference type="PANTHER" id="PTHR36118:SF1">
    <property type="entry name" value="ION-TRANSLOCATING OXIDOREDUCTASE COMPLEX SUBUNIT G"/>
    <property type="match status" value="1"/>
</dbReference>